<evidence type="ECO:0000259" key="1">
    <source>
        <dbReference type="Pfam" id="PF01261"/>
    </source>
</evidence>
<dbReference type="InterPro" id="IPR013022">
    <property type="entry name" value="Xyl_isomerase-like_TIM-brl"/>
</dbReference>
<organism evidence="2 3">
    <name type="scientific">Paenibacillus piri</name>
    <dbReference type="NCBI Taxonomy" id="2547395"/>
    <lineage>
        <taxon>Bacteria</taxon>
        <taxon>Bacillati</taxon>
        <taxon>Bacillota</taxon>
        <taxon>Bacilli</taxon>
        <taxon>Bacillales</taxon>
        <taxon>Paenibacillaceae</taxon>
        <taxon>Paenibacillus</taxon>
    </lineage>
</organism>
<comment type="caution">
    <text evidence="2">The sequence shown here is derived from an EMBL/GenBank/DDBJ whole genome shotgun (WGS) entry which is preliminary data.</text>
</comment>
<accession>A0A4R5KWE0</accession>
<dbReference type="RefSeq" id="WP_133226622.1">
    <property type="nucleotide sequence ID" value="NZ_SMRT01000002.1"/>
</dbReference>
<dbReference type="InterPro" id="IPR050312">
    <property type="entry name" value="IolE/XylAMocC-like"/>
</dbReference>
<dbReference type="Proteomes" id="UP000295636">
    <property type="component" value="Unassembled WGS sequence"/>
</dbReference>
<evidence type="ECO:0000313" key="3">
    <source>
        <dbReference type="Proteomes" id="UP000295636"/>
    </source>
</evidence>
<dbReference type="GO" id="GO:0016853">
    <property type="term" value="F:isomerase activity"/>
    <property type="evidence" value="ECO:0007669"/>
    <property type="project" value="UniProtKB-KW"/>
</dbReference>
<keyword evidence="2" id="KW-0413">Isomerase</keyword>
<proteinExistence type="predicted"/>
<name>A0A4R5KWE0_9BACL</name>
<dbReference type="OrthoDB" id="9786584at2"/>
<dbReference type="InterPro" id="IPR036237">
    <property type="entry name" value="Xyl_isomerase-like_sf"/>
</dbReference>
<evidence type="ECO:0000313" key="2">
    <source>
        <dbReference type="EMBL" id="TDF99842.1"/>
    </source>
</evidence>
<keyword evidence="3" id="KW-1185">Reference proteome</keyword>
<dbReference type="PANTHER" id="PTHR12110">
    <property type="entry name" value="HYDROXYPYRUVATE ISOMERASE"/>
    <property type="match status" value="1"/>
</dbReference>
<protein>
    <submittedName>
        <fullName evidence="2">Sugar phosphate isomerase/epimerase</fullName>
    </submittedName>
</protein>
<dbReference type="AlphaFoldDB" id="A0A4R5KWE0"/>
<dbReference type="EMBL" id="SMRT01000002">
    <property type="protein sequence ID" value="TDF99842.1"/>
    <property type="molecule type" value="Genomic_DNA"/>
</dbReference>
<dbReference type="Pfam" id="PF01261">
    <property type="entry name" value="AP_endonuc_2"/>
    <property type="match status" value="1"/>
</dbReference>
<dbReference type="SUPFAM" id="SSF51658">
    <property type="entry name" value="Xylose isomerase-like"/>
    <property type="match status" value="1"/>
</dbReference>
<sequence length="233" mass="26351">MGYKYIELDCWHPSDLTPRVILNLKRRCAESGLVPIAVYGSSFGGNNNNEISKDVCHKLRMIDAARELGCHRIVATGSRRGQAGGLEAIIAVLKQIMPYAEEQGVLVCLENHTNNNLEFIEDYTSVFTVIDSPNIGVCVDTGHFEASNIELDEVIDKLHSKINHIHVKETIEKGIESFVRFGQGVTDNNTFIEKMIELRYKGYITVELAIEDKSNLIEDLTKPYLMFNRYQQQ</sequence>
<feature type="domain" description="Xylose isomerase-like TIM barrel" evidence="1">
    <location>
        <begin position="1"/>
        <end position="210"/>
    </location>
</feature>
<gene>
    <name evidence="2" type="ORF">E1757_06645</name>
</gene>
<reference evidence="2 3" key="1">
    <citation type="submission" date="2019-03" db="EMBL/GenBank/DDBJ databases">
        <title>This is whole genome sequence of Paenibacillus sp MS74 strain.</title>
        <authorList>
            <person name="Trinh H.N."/>
        </authorList>
    </citation>
    <scope>NUCLEOTIDE SEQUENCE [LARGE SCALE GENOMIC DNA]</scope>
    <source>
        <strain evidence="2 3">MS74</strain>
    </source>
</reference>
<dbReference type="PANTHER" id="PTHR12110:SF53">
    <property type="entry name" value="BLR5974 PROTEIN"/>
    <property type="match status" value="1"/>
</dbReference>
<dbReference type="Gene3D" id="3.20.20.150">
    <property type="entry name" value="Divalent-metal-dependent TIM barrel enzymes"/>
    <property type="match status" value="1"/>
</dbReference>